<dbReference type="OrthoDB" id="1733656at2759"/>
<evidence type="ECO:0000256" key="4">
    <source>
        <dbReference type="ARBA" id="ARBA00048707"/>
    </source>
</evidence>
<sequence>MDLKMDKGKIAAQCGHATLEVYKKAKRSQPEYVHRWKQLGQTKIAIKVPDETQLLELQQTAKKLGVPAAVIQDAGRTQVAPGSRTVVGLGPAPVSVMDQLTRSFKLL</sequence>
<dbReference type="FunFam" id="3.40.1490.10:FF:000001">
    <property type="entry name" value="Peptidyl-tRNA hydrolase 2"/>
    <property type="match status" value="1"/>
</dbReference>
<keyword evidence="6" id="KW-1185">Reference proteome</keyword>
<comment type="catalytic activity">
    <reaction evidence="4">
        <text>an N-acyl-L-alpha-aminoacyl-tRNA + H2O = an N-acyl-L-amino acid + a tRNA + H(+)</text>
        <dbReference type="Rhea" id="RHEA:54448"/>
        <dbReference type="Rhea" id="RHEA-COMP:10123"/>
        <dbReference type="Rhea" id="RHEA-COMP:13883"/>
        <dbReference type="ChEBI" id="CHEBI:15377"/>
        <dbReference type="ChEBI" id="CHEBI:15378"/>
        <dbReference type="ChEBI" id="CHEBI:59874"/>
        <dbReference type="ChEBI" id="CHEBI:78442"/>
        <dbReference type="ChEBI" id="CHEBI:138191"/>
        <dbReference type="EC" id="3.1.1.29"/>
    </reaction>
</comment>
<dbReference type="EMBL" id="LGAV01000007">
    <property type="protein sequence ID" value="KOS13174.1"/>
    <property type="molecule type" value="Genomic_DNA"/>
</dbReference>
<comment type="similarity">
    <text evidence="3">Belongs to the PTH2 family.</text>
</comment>
<reference evidence="5 6" key="1">
    <citation type="submission" date="2015-07" db="EMBL/GenBank/DDBJ databases">
        <title>Draft Genome Sequence of Malassezia furfur CBS1878 and Malassezia pachydermatis CBS1879.</title>
        <authorList>
            <person name="Triana S."/>
            <person name="Ohm R."/>
            <person name="Gonzalez A."/>
            <person name="DeCock H."/>
            <person name="Restrepo S."/>
            <person name="Celis A."/>
        </authorList>
    </citation>
    <scope>NUCLEOTIDE SEQUENCE [LARGE SCALE GENOMIC DNA]</scope>
    <source>
        <strain evidence="5 6">CBS 1879</strain>
    </source>
</reference>
<evidence type="ECO:0000256" key="1">
    <source>
        <dbReference type="ARBA" id="ARBA00013260"/>
    </source>
</evidence>
<dbReference type="Gene3D" id="3.40.1490.10">
    <property type="entry name" value="Bit1"/>
    <property type="match status" value="1"/>
</dbReference>
<evidence type="ECO:0000256" key="3">
    <source>
        <dbReference type="ARBA" id="ARBA00038050"/>
    </source>
</evidence>
<evidence type="ECO:0000313" key="5">
    <source>
        <dbReference type="EMBL" id="KOS13174.1"/>
    </source>
</evidence>
<dbReference type="InterPro" id="IPR002833">
    <property type="entry name" value="PTH2"/>
</dbReference>
<dbReference type="Proteomes" id="UP000037751">
    <property type="component" value="Unassembled WGS sequence"/>
</dbReference>
<dbReference type="RefSeq" id="XP_017990806.1">
    <property type="nucleotide sequence ID" value="XM_018136142.1"/>
</dbReference>
<gene>
    <name evidence="5" type="ORF">Malapachy_1638</name>
</gene>
<proteinExistence type="inferred from homology"/>
<dbReference type="PANTHER" id="PTHR12649:SF11">
    <property type="entry name" value="PEPTIDYL-TRNA HYDROLASE 2, MITOCHONDRIAL"/>
    <property type="match status" value="1"/>
</dbReference>
<comment type="caution">
    <text evidence="5">The sequence shown here is derived from an EMBL/GenBank/DDBJ whole genome shotgun (WGS) entry which is preliminary data.</text>
</comment>
<dbReference type="SUPFAM" id="SSF102462">
    <property type="entry name" value="Peptidyl-tRNA hydrolase II"/>
    <property type="match status" value="1"/>
</dbReference>
<organism evidence="5 6">
    <name type="scientific">Malassezia pachydermatis</name>
    <dbReference type="NCBI Taxonomy" id="77020"/>
    <lineage>
        <taxon>Eukaryota</taxon>
        <taxon>Fungi</taxon>
        <taxon>Dikarya</taxon>
        <taxon>Basidiomycota</taxon>
        <taxon>Ustilaginomycotina</taxon>
        <taxon>Malasseziomycetes</taxon>
        <taxon>Malasseziales</taxon>
        <taxon>Malasseziaceae</taxon>
        <taxon>Malassezia</taxon>
    </lineage>
</organism>
<dbReference type="STRING" id="77020.A0A0M8MS14"/>
<dbReference type="Pfam" id="PF01981">
    <property type="entry name" value="PTH2"/>
    <property type="match status" value="1"/>
</dbReference>
<evidence type="ECO:0000256" key="2">
    <source>
        <dbReference type="ARBA" id="ARBA00022801"/>
    </source>
</evidence>
<name>A0A0M8MS14_9BASI</name>
<keyword evidence="2 5" id="KW-0378">Hydrolase</keyword>
<dbReference type="GO" id="GO:0005829">
    <property type="term" value="C:cytosol"/>
    <property type="evidence" value="ECO:0007669"/>
    <property type="project" value="TreeGrafter"/>
</dbReference>
<accession>A0A0M8MS14</accession>
<dbReference type="AlphaFoldDB" id="A0A0M8MS14"/>
<evidence type="ECO:0000313" key="6">
    <source>
        <dbReference type="Proteomes" id="UP000037751"/>
    </source>
</evidence>
<dbReference type="InterPro" id="IPR023476">
    <property type="entry name" value="Pep_tRNA_hydro_II_dom_sf"/>
</dbReference>
<dbReference type="VEuPathDB" id="FungiDB:Malapachy_1638"/>
<dbReference type="EC" id="3.1.1.29" evidence="1"/>
<dbReference type="PANTHER" id="PTHR12649">
    <property type="entry name" value="PEPTIDYL-TRNA HYDROLASE 2"/>
    <property type="match status" value="1"/>
</dbReference>
<dbReference type="GeneID" id="28728017"/>
<dbReference type="CDD" id="cd02430">
    <property type="entry name" value="PTH2"/>
    <property type="match status" value="1"/>
</dbReference>
<dbReference type="NCBIfam" id="TIGR00283">
    <property type="entry name" value="arch_pth2"/>
    <property type="match status" value="1"/>
</dbReference>
<protein>
    <recommendedName>
        <fullName evidence="1">peptidyl-tRNA hydrolase</fullName>
        <ecNumber evidence="1">3.1.1.29</ecNumber>
    </recommendedName>
</protein>
<dbReference type="GO" id="GO:0004045">
    <property type="term" value="F:peptidyl-tRNA hydrolase activity"/>
    <property type="evidence" value="ECO:0007669"/>
    <property type="project" value="UniProtKB-EC"/>
</dbReference>